<proteinExistence type="predicted"/>
<dbReference type="RefSeq" id="WP_211556734.1">
    <property type="nucleotide sequence ID" value="NZ_JAGVRK010000001.1"/>
</dbReference>
<evidence type="ECO:0000256" key="1">
    <source>
        <dbReference type="SAM" id="Phobius"/>
    </source>
</evidence>
<sequence>MKDPHETLISKRYEPDIREGRVFSPTEELEHISGGEPLNIEGLENVSRFPKGIKYLGYVLLGVFGGLILLGIVLSFTD</sequence>
<accession>A0ABS5LBJ5</accession>
<keyword evidence="1" id="KW-0812">Transmembrane</keyword>
<comment type="caution">
    <text evidence="2">The sequence shown here is derived from an EMBL/GenBank/DDBJ whole genome shotgun (WGS) entry which is preliminary data.</text>
</comment>
<protein>
    <submittedName>
        <fullName evidence="2">Uncharacterized protein</fullName>
    </submittedName>
</protein>
<gene>
    <name evidence="2" type="ORF">J9317_04925</name>
</gene>
<evidence type="ECO:0000313" key="3">
    <source>
        <dbReference type="Proteomes" id="UP000682403"/>
    </source>
</evidence>
<dbReference type="Proteomes" id="UP000682403">
    <property type="component" value="Unassembled WGS sequence"/>
</dbReference>
<keyword evidence="3" id="KW-1185">Reference proteome</keyword>
<organism evidence="2 3">
    <name type="scientific">Metabacillus flavus</name>
    <dbReference type="NCBI Taxonomy" id="2823519"/>
    <lineage>
        <taxon>Bacteria</taxon>
        <taxon>Bacillati</taxon>
        <taxon>Bacillota</taxon>
        <taxon>Bacilli</taxon>
        <taxon>Bacillales</taxon>
        <taxon>Bacillaceae</taxon>
        <taxon>Metabacillus</taxon>
    </lineage>
</organism>
<reference evidence="2 3" key="1">
    <citation type="submission" date="2021-04" db="EMBL/GenBank/DDBJ databases">
        <title>Metabacillus sp. strain KIGAM252 whole genome sequence.</title>
        <authorList>
            <person name="Seo M.-J."/>
            <person name="Cho E.-S."/>
            <person name="Hwang C.Y."/>
            <person name="Yoon D.J."/>
        </authorList>
    </citation>
    <scope>NUCLEOTIDE SEQUENCE [LARGE SCALE GENOMIC DNA]</scope>
    <source>
        <strain evidence="2 3">KIGAM252</strain>
    </source>
</reference>
<dbReference type="EMBL" id="JAGVRK010000001">
    <property type="protein sequence ID" value="MBS2968097.1"/>
    <property type="molecule type" value="Genomic_DNA"/>
</dbReference>
<feature type="transmembrane region" description="Helical" evidence="1">
    <location>
        <begin position="55"/>
        <end position="76"/>
    </location>
</feature>
<name>A0ABS5LBJ5_9BACI</name>
<keyword evidence="1" id="KW-1133">Transmembrane helix</keyword>
<keyword evidence="1" id="KW-0472">Membrane</keyword>
<evidence type="ECO:0000313" key="2">
    <source>
        <dbReference type="EMBL" id="MBS2968097.1"/>
    </source>
</evidence>